<dbReference type="InterPro" id="IPR015882">
    <property type="entry name" value="HEX_bac_N"/>
</dbReference>
<comment type="similarity">
    <text evidence="2">Belongs to the glycosyl hydrolase 20 family.</text>
</comment>
<dbReference type="InterPro" id="IPR029018">
    <property type="entry name" value="Hex-like_dom2"/>
</dbReference>
<dbReference type="GO" id="GO:0030203">
    <property type="term" value="P:glycosaminoglycan metabolic process"/>
    <property type="evidence" value="ECO:0007669"/>
    <property type="project" value="TreeGrafter"/>
</dbReference>
<gene>
    <name evidence="9" type="ORF">DC3_28070</name>
</gene>
<comment type="catalytic activity">
    <reaction evidence="1">
        <text>Hydrolysis of terminal non-reducing N-acetyl-D-hexosamine residues in N-acetyl-beta-D-hexosaminides.</text>
        <dbReference type="EC" id="3.2.1.52"/>
    </reaction>
</comment>
<keyword evidence="5" id="KW-0326">Glycosidase</keyword>
<evidence type="ECO:0000313" key="10">
    <source>
        <dbReference type="Proteomes" id="UP000321306"/>
    </source>
</evidence>
<dbReference type="GO" id="GO:0016020">
    <property type="term" value="C:membrane"/>
    <property type="evidence" value="ECO:0007669"/>
    <property type="project" value="TreeGrafter"/>
</dbReference>
<keyword evidence="4" id="KW-0378">Hydrolase</keyword>
<dbReference type="Proteomes" id="UP000321306">
    <property type="component" value="Unassembled WGS sequence"/>
</dbReference>
<dbReference type="PANTHER" id="PTHR22600:SF57">
    <property type="entry name" value="BETA-N-ACETYLHEXOSAMINIDASE"/>
    <property type="match status" value="1"/>
</dbReference>
<dbReference type="AlphaFoldDB" id="A0A511N2V3"/>
<name>A0A511N2V3_DEIC1</name>
<evidence type="ECO:0000313" key="9">
    <source>
        <dbReference type="EMBL" id="GEM47172.1"/>
    </source>
</evidence>
<evidence type="ECO:0000256" key="1">
    <source>
        <dbReference type="ARBA" id="ARBA00001231"/>
    </source>
</evidence>
<dbReference type="GO" id="GO:0005975">
    <property type="term" value="P:carbohydrate metabolic process"/>
    <property type="evidence" value="ECO:0007669"/>
    <property type="project" value="InterPro"/>
</dbReference>
<feature type="active site" description="Proton donor" evidence="6">
    <location>
        <position position="307"/>
    </location>
</feature>
<dbReference type="InterPro" id="IPR025705">
    <property type="entry name" value="Beta_hexosaminidase_sua/sub"/>
</dbReference>
<dbReference type="EMBL" id="BJXB01000012">
    <property type="protein sequence ID" value="GEM47172.1"/>
    <property type="molecule type" value="Genomic_DNA"/>
</dbReference>
<evidence type="ECO:0000256" key="4">
    <source>
        <dbReference type="ARBA" id="ARBA00022801"/>
    </source>
</evidence>
<dbReference type="PANTHER" id="PTHR22600">
    <property type="entry name" value="BETA-HEXOSAMINIDASE"/>
    <property type="match status" value="1"/>
</dbReference>
<evidence type="ECO:0000256" key="3">
    <source>
        <dbReference type="ARBA" id="ARBA00012663"/>
    </source>
</evidence>
<proteinExistence type="inferred from homology"/>
<keyword evidence="10" id="KW-1185">Reference proteome</keyword>
<dbReference type="SUPFAM" id="SSF51445">
    <property type="entry name" value="(Trans)glycosidases"/>
    <property type="match status" value="1"/>
</dbReference>
<evidence type="ECO:0000259" key="8">
    <source>
        <dbReference type="Pfam" id="PF02838"/>
    </source>
</evidence>
<feature type="domain" description="Beta-hexosaminidase bacterial type N-terminal" evidence="8">
    <location>
        <begin position="2"/>
        <end position="128"/>
    </location>
</feature>
<dbReference type="Gene3D" id="3.30.379.10">
    <property type="entry name" value="Chitobiase/beta-hexosaminidase domain 2-like"/>
    <property type="match status" value="1"/>
</dbReference>
<evidence type="ECO:0000256" key="5">
    <source>
        <dbReference type="ARBA" id="ARBA00023295"/>
    </source>
</evidence>
<dbReference type="SUPFAM" id="SSF55545">
    <property type="entry name" value="beta-N-acetylhexosaminidase-like domain"/>
    <property type="match status" value="1"/>
</dbReference>
<sequence length="513" mass="58210">MILPLPQRLVPQSGFFTLDSSTSIQATAFATQTATILAEKLRASTGFSLPITNQPGGKGIVFQQSEEDLGPEGYRLEVTEHQVVLGASDEAGLFYAAISLLQLLPPAIFSQSQETADWHIPAQQIEDHPRFGWRGFMLDVSRHFMPVEFIKTVLDLLALHKLNVFHWHLTDDQGWRIEIKRYPRLTEVGAWRKNTLIGHGHTENKVFDDVPHGGFYTQAEIREVVEYARQRHITVIPEVDLPGHMQAAIAAYPELGNTGQQLEVCNFWGVIEHVLNPSEETLKFLEDVLTEVMDLFPSKYICIGGDECVKKEWRESEFAQQRIRELGLKNEEELQSYIIGRMDTFLHSRGRKLLGWDEILEGGLAPHATVLSWRGEKGGIQAARAGHDVVMVPQGYLYLDHYQSEDQSKEPLAIGGCNTLEKVYHYNPVGWAAGPEESRYVLGTQANLWTEYVNTPEHAQYMMFPRLCALSEMAWTAPQKHDYPAFLERLNVHLKRLDVLGINYRPLDEVVEV</sequence>
<dbReference type="Gene3D" id="3.20.20.80">
    <property type="entry name" value="Glycosidases"/>
    <property type="match status" value="1"/>
</dbReference>
<dbReference type="Pfam" id="PF02838">
    <property type="entry name" value="Glyco_hydro_20b"/>
    <property type="match status" value="1"/>
</dbReference>
<reference evidence="9 10" key="1">
    <citation type="submission" date="2019-07" db="EMBL/GenBank/DDBJ databases">
        <title>Whole genome shotgun sequence of Deinococcus cellulosilyticus NBRC 106333.</title>
        <authorList>
            <person name="Hosoyama A."/>
            <person name="Uohara A."/>
            <person name="Ohji S."/>
            <person name="Ichikawa N."/>
        </authorList>
    </citation>
    <scope>NUCLEOTIDE SEQUENCE [LARGE SCALE GENOMIC DNA]</scope>
    <source>
        <strain evidence="9 10">NBRC 106333</strain>
    </source>
</reference>
<dbReference type="PIRSF" id="PIRSF001093">
    <property type="entry name" value="B-hxosamndse_ab_euk"/>
    <property type="match status" value="1"/>
</dbReference>
<dbReference type="PRINTS" id="PR00738">
    <property type="entry name" value="GLHYDRLASE20"/>
</dbReference>
<evidence type="ECO:0000259" key="7">
    <source>
        <dbReference type="Pfam" id="PF00728"/>
    </source>
</evidence>
<evidence type="ECO:0000256" key="6">
    <source>
        <dbReference type="PIRSR" id="PIRSR625705-1"/>
    </source>
</evidence>
<dbReference type="GO" id="GO:0004563">
    <property type="term" value="F:beta-N-acetylhexosaminidase activity"/>
    <property type="evidence" value="ECO:0007669"/>
    <property type="project" value="UniProtKB-EC"/>
</dbReference>
<dbReference type="Pfam" id="PF00728">
    <property type="entry name" value="Glyco_hydro_20"/>
    <property type="match status" value="1"/>
</dbReference>
<protein>
    <recommendedName>
        <fullName evidence="3">beta-N-acetylhexosaminidase</fullName>
        <ecNumber evidence="3">3.2.1.52</ecNumber>
    </recommendedName>
</protein>
<organism evidence="9 10">
    <name type="scientific">Deinococcus cellulosilyticus (strain DSM 18568 / NBRC 106333 / KACC 11606 / 5516J-15)</name>
    <dbReference type="NCBI Taxonomy" id="1223518"/>
    <lineage>
        <taxon>Bacteria</taxon>
        <taxon>Thermotogati</taxon>
        <taxon>Deinococcota</taxon>
        <taxon>Deinococci</taxon>
        <taxon>Deinococcales</taxon>
        <taxon>Deinococcaceae</taxon>
        <taxon>Deinococcus</taxon>
    </lineage>
</organism>
<evidence type="ECO:0000256" key="2">
    <source>
        <dbReference type="ARBA" id="ARBA00006285"/>
    </source>
</evidence>
<dbReference type="CDD" id="cd06563">
    <property type="entry name" value="GH20_chitobiase-like"/>
    <property type="match status" value="1"/>
</dbReference>
<dbReference type="InterPro" id="IPR015883">
    <property type="entry name" value="Glyco_hydro_20_cat"/>
</dbReference>
<comment type="caution">
    <text evidence="9">The sequence shown here is derived from an EMBL/GenBank/DDBJ whole genome shotgun (WGS) entry which is preliminary data.</text>
</comment>
<accession>A0A511N2V3</accession>
<dbReference type="EC" id="3.2.1.52" evidence="3"/>
<dbReference type="InterPro" id="IPR017853">
    <property type="entry name" value="GH"/>
</dbReference>
<feature type="domain" description="Glycoside hydrolase family 20 catalytic" evidence="7">
    <location>
        <begin position="131"/>
        <end position="477"/>
    </location>
</feature>